<comment type="caution">
    <text evidence="11">The sequence shown here is derived from an EMBL/GenBank/DDBJ whole genome shotgun (WGS) entry which is preliminary data.</text>
</comment>
<keyword evidence="5" id="KW-0479">Metal-binding</keyword>
<dbReference type="EMBL" id="MFHI01000005">
    <property type="protein sequence ID" value="OGF79399.1"/>
    <property type="molecule type" value="Genomic_DNA"/>
</dbReference>
<evidence type="ECO:0000256" key="6">
    <source>
        <dbReference type="ARBA" id="ARBA00022833"/>
    </source>
</evidence>
<feature type="domain" description="Galactose-1-phosphate uridyl transferase N-terminal" evidence="9">
    <location>
        <begin position="11"/>
        <end position="179"/>
    </location>
</feature>
<sequence length="334" mass="38683">MDKKLIEFRKDLVSGDWVLVSSTLQKKPVFFDHVDSKPLPKSKCPFENPQKASHGEVLLWLPKRGKNDFKNWWLQVLKNRYPVIETNKVCSPVYKKNIFEFTPGSGFQELVIMRDHGRHFGLMNKEEIELILEAYTIRYHALCLEPCVEYILILHNAGPRAGASVPHPHSQIFAIPIIPPDVSRSLVGAVNYFQKNRRCVHCDMLKWETKKKERIIYQNDSFTALAPYASKVAYEVRIFPKKHEARFEMVDQEQKSDLAEAMRAVFSRIYKNLKNPDYNFFIHTAPPKESGKSHYHWHMEILPRVAVWGGLELGAGIEVVKISPEETAKLLRKS</sequence>
<organism evidence="11 12">
    <name type="scientific">Candidatus Giovannonibacteria bacterium RIFCSPHIGHO2_02_43_13</name>
    <dbReference type="NCBI Taxonomy" id="1798330"/>
    <lineage>
        <taxon>Bacteria</taxon>
        <taxon>Candidatus Giovannoniibacteriota</taxon>
    </lineage>
</organism>
<dbReference type="InterPro" id="IPR005850">
    <property type="entry name" value="GalP_Utransf_C"/>
</dbReference>
<keyword evidence="6" id="KW-0862">Zinc</keyword>
<reference evidence="11 12" key="1">
    <citation type="journal article" date="2016" name="Nat. Commun.">
        <title>Thousands of microbial genomes shed light on interconnected biogeochemical processes in an aquifer system.</title>
        <authorList>
            <person name="Anantharaman K."/>
            <person name="Brown C.T."/>
            <person name="Hug L.A."/>
            <person name="Sharon I."/>
            <person name="Castelle C.J."/>
            <person name="Probst A.J."/>
            <person name="Thomas B.C."/>
            <person name="Singh A."/>
            <person name="Wilkins M.J."/>
            <person name="Karaoz U."/>
            <person name="Brodie E.L."/>
            <person name="Williams K.H."/>
            <person name="Hubbard S.S."/>
            <person name="Banfield J.F."/>
        </authorList>
    </citation>
    <scope>NUCLEOTIDE SEQUENCE [LARGE SCALE GENOMIC DNA]</scope>
</reference>
<dbReference type="SUPFAM" id="SSF54197">
    <property type="entry name" value="HIT-like"/>
    <property type="match status" value="2"/>
</dbReference>
<evidence type="ECO:0000256" key="4">
    <source>
        <dbReference type="ARBA" id="ARBA00022695"/>
    </source>
</evidence>
<feature type="active site" description="Tele-UMP-histidine intermediate" evidence="8">
    <location>
        <position position="169"/>
    </location>
</feature>
<comment type="similarity">
    <text evidence="2">Belongs to the galactose-1-phosphate uridylyltransferase type 1 family.</text>
</comment>
<evidence type="ECO:0000256" key="5">
    <source>
        <dbReference type="ARBA" id="ARBA00022723"/>
    </source>
</evidence>
<keyword evidence="7" id="KW-0119">Carbohydrate metabolism</keyword>
<feature type="domain" description="Galactose-1-phosphate uridyl transferase C-terminal" evidence="10">
    <location>
        <begin position="191"/>
        <end position="300"/>
    </location>
</feature>
<accession>A0A1F5WUS8</accession>
<keyword evidence="4" id="KW-0548">Nucleotidyltransferase</keyword>
<dbReference type="InterPro" id="IPR001937">
    <property type="entry name" value="GalP_UDPtransf1"/>
</dbReference>
<evidence type="ECO:0000256" key="7">
    <source>
        <dbReference type="ARBA" id="ARBA00023277"/>
    </source>
</evidence>
<evidence type="ECO:0000259" key="10">
    <source>
        <dbReference type="Pfam" id="PF02744"/>
    </source>
</evidence>
<dbReference type="InterPro" id="IPR005849">
    <property type="entry name" value="GalP_Utransf_N"/>
</dbReference>
<dbReference type="AlphaFoldDB" id="A0A1F5WUS8"/>
<evidence type="ECO:0000259" key="9">
    <source>
        <dbReference type="Pfam" id="PF01087"/>
    </source>
</evidence>
<evidence type="ECO:0000256" key="2">
    <source>
        <dbReference type="ARBA" id="ARBA00010951"/>
    </source>
</evidence>
<comment type="cofactor">
    <cofactor evidence="1">
        <name>Zn(2+)</name>
        <dbReference type="ChEBI" id="CHEBI:29105"/>
    </cofactor>
</comment>
<dbReference type="InterPro" id="IPR053177">
    <property type="entry name" value="ADP-glucose_phosphorylase"/>
</dbReference>
<dbReference type="UniPathway" id="UPA00214"/>
<proteinExistence type="inferred from homology"/>
<name>A0A1F5WUS8_9BACT</name>
<dbReference type="Pfam" id="PF02744">
    <property type="entry name" value="GalP_UDP_tr_C"/>
    <property type="match status" value="1"/>
</dbReference>
<gene>
    <name evidence="11" type="ORF">A2W54_01560</name>
</gene>
<dbReference type="Gene3D" id="3.30.428.10">
    <property type="entry name" value="HIT-like"/>
    <property type="match status" value="2"/>
</dbReference>
<dbReference type="PANTHER" id="PTHR42763">
    <property type="entry name" value="ADP-GLUCOSE PHOSPHORYLASE"/>
    <property type="match status" value="1"/>
</dbReference>
<evidence type="ECO:0000256" key="1">
    <source>
        <dbReference type="ARBA" id="ARBA00001947"/>
    </source>
</evidence>
<protein>
    <submittedName>
        <fullName evidence="11">Uncharacterized protein</fullName>
    </submittedName>
</protein>
<dbReference type="PANTHER" id="PTHR42763:SF2">
    <property type="entry name" value="ADP-GLUCOSE PHOSPHORYLASE"/>
    <property type="match status" value="1"/>
</dbReference>
<evidence type="ECO:0000313" key="12">
    <source>
        <dbReference type="Proteomes" id="UP000178425"/>
    </source>
</evidence>
<evidence type="ECO:0000256" key="8">
    <source>
        <dbReference type="PIRSR" id="PIRSR000808-1"/>
    </source>
</evidence>
<dbReference type="PIRSF" id="PIRSF000808">
    <property type="entry name" value="GalT"/>
    <property type="match status" value="1"/>
</dbReference>
<dbReference type="InterPro" id="IPR036265">
    <property type="entry name" value="HIT-like_sf"/>
</dbReference>
<keyword evidence="3" id="KW-0808">Transferase</keyword>
<dbReference type="GO" id="GO:0008108">
    <property type="term" value="F:UDP-glucose:hexose-1-phosphate uridylyltransferase activity"/>
    <property type="evidence" value="ECO:0007669"/>
    <property type="project" value="InterPro"/>
</dbReference>
<evidence type="ECO:0000313" key="11">
    <source>
        <dbReference type="EMBL" id="OGF79399.1"/>
    </source>
</evidence>
<dbReference type="GO" id="GO:0008270">
    <property type="term" value="F:zinc ion binding"/>
    <property type="evidence" value="ECO:0007669"/>
    <property type="project" value="InterPro"/>
</dbReference>
<dbReference type="Pfam" id="PF01087">
    <property type="entry name" value="GalP_UDP_transf"/>
    <property type="match status" value="1"/>
</dbReference>
<dbReference type="Proteomes" id="UP000178425">
    <property type="component" value="Unassembled WGS sequence"/>
</dbReference>
<evidence type="ECO:0000256" key="3">
    <source>
        <dbReference type="ARBA" id="ARBA00022679"/>
    </source>
</evidence>
<dbReference type="GO" id="GO:0006012">
    <property type="term" value="P:galactose metabolic process"/>
    <property type="evidence" value="ECO:0007669"/>
    <property type="project" value="UniProtKB-UniPathway"/>
</dbReference>